<accession>A0A1G9RZD1</accession>
<proteinExistence type="predicted"/>
<name>A0A1G9RZD1_9SPHI</name>
<protein>
    <submittedName>
        <fullName evidence="2">Uncharacterized protein</fullName>
    </submittedName>
</protein>
<evidence type="ECO:0000256" key="1">
    <source>
        <dbReference type="SAM" id="Phobius"/>
    </source>
</evidence>
<evidence type="ECO:0000313" key="2">
    <source>
        <dbReference type="EMBL" id="SDM28648.1"/>
    </source>
</evidence>
<dbReference type="EMBL" id="FNHH01000009">
    <property type="protein sequence ID" value="SDM28648.1"/>
    <property type="molecule type" value="Genomic_DNA"/>
</dbReference>
<dbReference type="STRING" id="990371.SAMN05421813_1097"/>
<feature type="transmembrane region" description="Helical" evidence="1">
    <location>
        <begin position="20"/>
        <end position="38"/>
    </location>
</feature>
<dbReference type="AlphaFoldDB" id="A0A1G9RZD1"/>
<keyword evidence="1" id="KW-0472">Membrane</keyword>
<reference evidence="3" key="1">
    <citation type="submission" date="2016-10" db="EMBL/GenBank/DDBJ databases">
        <authorList>
            <person name="Varghese N."/>
            <person name="Submissions S."/>
        </authorList>
    </citation>
    <scope>NUCLEOTIDE SEQUENCE [LARGE SCALE GENOMIC DNA]</scope>
    <source>
        <strain evidence="3">DSM 24536</strain>
    </source>
</reference>
<evidence type="ECO:0000313" key="3">
    <source>
        <dbReference type="Proteomes" id="UP000199226"/>
    </source>
</evidence>
<organism evidence="2 3">
    <name type="scientific">Daejeonella rubra</name>
    <dbReference type="NCBI Taxonomy" id="990371"/>
    <lineage>
        <taxon>Bacteria</taxon>
        <taxon>Pseudomonadati</taxon>
        <taxon>Bacteroidota</taxon>
        <taxon>Sphingobacteriia</taxon>
        <taxon>Sphingobacteriales</taxon>
        <taxon>Sphingobacteriaceae</taxon>
        <taxon>Daejeonella</taxon>
    </lineage>
</organism>
<keyword evidence="1" id="KW-1133">Transmembrane helix</keyword>
<sequence length="45" mass="5220">MGLCKEFTQSFQAILRLPSSTTLIGFKFSAFGIFYRYFTVKLIFT</sequence>
<keyword evidence="1" id="KW-0812">Transmembrane</keyword>
<gene>
    <name evidence="2" type="ORF">SAMN05421813_1097</name>
</gene>
<dbReference type="Proteomes" id="UP000199226">
    <property type="component" value="Unassembled WGS sequence"/>
</dbReference>
<keyword evidence="3" id="KW-1185">Reference proteome</keyword>